<feature type="active site" evidence="6">
    <location>
        <position position="24"/>
    </location>
</feature>
<dbReference type="HAMAP" id="MF_01468">
    <property type="entry name" value="RNase_Mini_III"/>
    <property type="match status" value="1"/>
</dbReference>
<comment type="similarity">
    <text evidence="6">Belongs to the MrnC RNase family.</text>
</comment>
<comment type="subunit">
    <text evidence="6">Homodimer.</text>
</comment>
<dbReference type="InterPro" id="IPR000999">
    <property type="entry name" value="RNase_III_dom"/>
</dbReference>
<feature type="domain" description="RNase III" evidence="7">
    <location>
        <begin position="18"/>
        <end position="115"/>
    </location>
</feature>
<evidence type="ECO:0000256" key="4">
    <source>
        <dbReference type="ARBA" id="ARBA00022759"/>
    </source>
</evidence>
<dbReference type="Proteomes" id="UP000366051">
    <property type="component" value="Chromosome"/>
</dbReference>
<reference evidence="9" key="1">
    <citation type="submission" date="2019-11" db="EMBL/GenBank/DDBJ databases">
        <title>Genome sequence of Heliorestis convoluta strain HH, an alkaliphilic and minimalistic phototrophic bacterium from a soda lake in Egypt.</title>
        <authorList>
            <person name="Dewey E.D."/>
            <person name="Stokes L.M."/>
            <person name="Burchell B.M."/>
            <person name="Shaffer K.N."/>
            <person name="Huntington A.M."/>
            <person name="Baker J.M."/>
            <person name="Nadendla S."/>
            <person name="Giglio M.G."/>
            <person name="Touchman J.W."/>
            <person name="Blankenship R.E."/>
            <person name="Madigan M.T."/>
            <person name="Sattley W.M."/>
        </authorList>
    </citation>
    <scope>NUCLEOTIDE SEQUENCE [LARGE SCALE GENOMIC DNA]</scope>
    <source>
        <strain evidence="9">HH</strain>
    </source>
</reference>
<comment type="function">
    <text evidence="6">Involved in correct processing of both the 5' and 3' ends of 23S rRNA precursor. Processes 30S rRNA precursor transcript even in absence of ribonuclease 3 (Rnc); Rnc processes 30S rRNA into smaller rRNA precursors.</text>
</comment>
<keyword evidence="1 6" id="KW-0690">Ribosome biogenesis</keyword>
<dbReference type="SUPFAM" id="SSF69065">
    <property type="entry name" value="RNase III domain-like"/>
    <property type="match status" value="1"/>
</dbReference>
<evidence type="ECO:0000256" key="3">
    <source>
        <dbReference type="ARBA" id="ARBA00022722"/>
    </source>
</evidence>
<dbReference type="EMBL" id="CP045875">
    <property type="protein sequence ID" value="QGG49206.1"/>
    <property type="molecule type" value="Genomic_DNA"/>
</dbReference>
<evidence type="ECO:0000256" key="5">
    <source>
        <dbReference type="ARBA" id="ARBA00022801"/>
    </source>
</evidence>
<keyword evidence="6" id="KW-0460">Magnesium</keyword>
<keyword evidence="9" id="KW-1185">Reference proteome</keyword>
<comment type="cofactor">
    <cofactor evidence="6">
        <name>Mg(2+)</name>
        <dbReference type="ChEBI" id="CHEBI:18420"/>
    </cofactor>
</comment>
<accession>A0A5Q2N6E6</accession>
<keyword evidence="6" id="KW-0694">RNA-binding</keyword>
<evidence type="ECO:0000259" key="7">
    <source>
        <dbReference type="Pfam" id="PF00636"/>
    </source>
</evidence>
<dbReference type="OrthoDB" id="46571at2"/>
<dbReference type="Gene3D" id="1.10.1520.10">
    <property type="entry name" value="Ribonuclease III domain"/>
    <property type="match status" value="1"/>
</dbReference>
<keyword evidence="5 6" id="KW-0378">Hydrolase</keyword>
<comment type="subcellular location">
    <subcellularLocation>
        <location evidence="6">Cytoplasm</location>
    </subcellularLocation>
</comment>
<dbReference type="InterPro" id="IPR008226">
    <property type="entry name" value="Mini3_fam"/>
</dbReference>
<dbReference type="InterPro" id="IPR036389">
    <property type="entry name" value="RNase_III_sf"/>
</dbReference>
<dbReference type="EC" id="3.1.26.-" evidence="6"/>
<proteinExistence type="inferred from homology"/>
<evidence type="ECO:0000313" key="9">
    <source>
        <dbReference type="Proteomes" id="UP000366051"/>
    </source>
</evidence>
<evidence type="ECO:0000313" key="8">
    <source>
        <dbReference type="EMBL" id="QGG49206.1"/>
    </source>
</evidence>
<dbReference type="GO" id="GO:0005737">
    <property type="term" value="C:cytoplasm"/>
    <property type="evidence" value="ECO:0007669"/>
    <property type="project" value="UniProtKB-SubCell"/>
</dbReference>
<sequence length="146" mass="16667">MTESVIKRRPAELPSPLALAYLGDAVYELQVRKFLIQSGILKVQKLHRLAVELVKAPAQLQLLRWLEGQLDEEELEWVRRGRNADSGKCPKSTDVQTYRLATGFECLVGYWSLQSPERLMLLEPYLKSWLDARSGHATKKEVSVDC</sequence>
<dbReference type="PANTHER" id="PTHR34276">
    <property type="entry name" value="MINI-RIBONUCLEASE 3"/>
    <property type="match status" value="1"/>
</dbReference>
<dbReference type="Pfam" id="PF00636">
    <property type="entry name" value="Ribonuclease_3"/>
    <property type="match status" value="1"/>
</dbReference>
<organism evidence="8 9">
    <name type="scientific">Heliorestis convoluta</name>
    <dbReference type="NCBI Taxonomy" id="356322"/>
    <lineage>
        <taxon>Bacteria</taxon>
        <taxon>Bacillati</taxon>
        <taxon>Bacillota</taxon>
        <taxon>Clostridia</taxon>
        <taxon>Eubacteriales</taxon>
        <taxon>Heliobacteriaceae</taxon>
        <taxon>Heliorestis</taxon>
    </lineage>
</organism>
<keyword evidence="4 6" id="KW-0255">Endonuclease</keyword>
<keyword evidence="6" id="KW-0699">rRNA-binding</keyword>
<evidence type="ECO:0000256" key="2">
    <source>
        <dbReference type="ARBA" id="ARBA00022552"/>
    </source>
</evidence>
<dbReference type="GO" id="GO:0019843">
    <property type="term" value="F:rRNA binding"/>
    <property type="evidence" value="ECO:0007669"/>
    <property type="project" value="UniProtKB-UniRule"/>
</dbReference>
<dbReference type="PANTHER" id="PTHR34276:SF1">
    <property type="entry name" value="MINI-RIBONUCLEASE 3"/>
    <property type="match status" value="1"/>
</dbReference>
<name>A0A5Q2N6E6_9FIRM</name>
<keyword evidence="6" id="KW-0963">Cytoplasm</keyword>
<protein>
    <recommendedName>
        <fullName evidence="6">Mini-ribonuclease 3</fullName>
        <shortName evidence="6">Mini-3</shortName>
        <shortName evidence="6">Mini-RNase 3</shortName>
        <ecNumber evidence="6">3.1.26.-</ecNumber>
    </recommendedName>
    <alternativeName>
        <fullName evidence="6">Mini-RNase III</fullName>
        <shortName evidence="6">Mini-III</shortName>
    </alternativeName>
</protein>
<evidence type="ECO:0000256" key="6">
    <source>
        <dbReference type="HAMAP-Rule" id="MF_01468"/>
    </source>
</evidence>
<evidence type="ECO:0000256" key="1">
    <source>
        <dbReference type="ARBA" id="ARBA00022517"/>
    </source>
</evidence>
<keyword evidence="2 6" id="KW-0698">rRNA processing</keyword>
<dbReference type="KEGG" id="hcv:FTV88_3131"/>
<keyword evidence="3 6" id="KW-0540">Nuclease</keyword>
<dbReference type="GO" id="GO:0004525">
    <property type="term" value="F:ribonuclease III activity"/>
    <property type="evidence" value="ECO:0007669"/>
    <property type="project" value="InterPro"/>
</dbReference>
<gene>
    <name evidence="6" type="primary">mrnC</name>
    <name evidence="8" type="ORF">FTV88_3131</name>
</gene>
<dbReference type="RefSeq" id="WP_153726232.1">
    <property type="nucleotide sequence ID" value="NZ_CP045875.1"/>
</dbReference>
<dbReference type="AlphaFoldDB" id="A0A5Q2N6E6"/>
<dbReference type="GO" id="GO:0006364">
    <property type="term" value="P:rRNA processing"/>
    <property type="evidence" value="ECO:0007669"/>
    <property type="project" value="UniProtKB-UniRule"/>
</dbReference>